<evidence type="ECO:0000313" key="1">
    <source>
        <dbReference type="EMBL" id="SHG14835.1"/>
    </source>
</evidence>
<sequence>MSITLQSTVGGFSAEFMRRLPALEQAMIAHGLEPSQFVISKDRASAAVPLIGPFFYDYTVFVGDDKFTVTEPNDSVFLEYFFRRCIEQDDLAPDELSPDDLRQRRPGLISRIFRWMAQPI</sequence>
<dbReference type="OrthoDB" id="8236569at2"/>
<name>A0A1M5HFV7_9BRAD</name>
<dbReference type="Proteomes" id="UP000190675">
    <property type="component" value="Chromosome I"/>
</dbReference>
<dbReference type="AlphaFoldDB" id="A0A1M5HFV7"/>
<reference evidence="1" key="1">
    <citation type="submission" date="2016-11" db="EMBL/GenBank/DDBJ databases">
        <authorList>
            <person name="Jaros S."/>
            <person name="Januszkiewicz K."/>
            <person name="Wedrychowicz H."/>
        </authorList>
    </citation>
    <scope>NUCLEOTIDE SEQUENCE [LARGE SCALE GENOMIC DNA]</scope>
    <source>
        <strain evidence="1">GAS242</strain>
    </source>
</reference>
<dbReference type="RefSeq" id="WP_079564773.1">
    <property type="nucleotide sequence ID" value="NZ_LT670818.1"/>
</dbReference>
<gene>
    <name evidence="1" type="ORF">SAMN05444169_0798</name>
</gene>
<protein>
    <submittedName>
        <fullName evidence="1">Uncharacterized protein</fullName>
    </submittedName>
</protein>
<accession>A0A1M5HFV7</accession>
<dbReference type="EMBL" id="LT670818">
    <property type="protein sequence ID" value="SHG14835.1"/>
    <property type="molecule type" value="Genomic_DNA"/>
</dbReference>
<proteinExistence type="predicted"/>
<organism evidence="1">
    <name type="scientific">Bradyrhizobium erythrophlei</name>
    <dbReference type="NCBI Taxonomy" id="1437360"/>
    <lineage>
        <taxon>Bacteria</taxon>
        <taxon>Pseudomonadati</taxon>
        <taxon>Pseudomonadota</taxon>
        <taxon>Alphaproteobacteria</taxon>
        <taxon>Hyphomicrobiales</taxon>
        <taxon>Nitrobacteraceae</taxon>
        <taxon>Bradyrhizobium</taxon>
    </lineage>
</organism>